<name>A0A2D2DMB7_9BURK</name>
<gene>
    <name evidence="3" type="ORF">CR152_17470</name>
</gene>
<proteinExistence type="predicted"/>
<dbReference type="Pfam" id="PF11304">
    <property type="entry name" value="DUF3106"/>
    <property type="match status" value="1"/>
</dbReference>
<feature type="compositionally biased region" description="Pro residues" evidence="1">
    <location>
        <begin position="242"/>
        <end position="258"/>
    </location>
</feature>
<dbReference type="InterPro" id="IPR021455">
    <property type="entry name" value="DUF3106"/>
</dbReference>
<reference evidence="3" key="1">
    <citation type="submission" date="2017-10" db="EMBL/GenBank/DDBJ databases">
        <title>Massilia psychrophilum sp. nov., a novel purple-pigmented bacterium isolated from Tianshan glacier, Xinjiang Municipality, China.</title>
        <authorList>
            <person name="Wang H."/>
        </authorList>
    </citation>
    <scope>NUCLEOTIDE SEQUENCE [LARGE SCALE GENOMIC DNA]</scope>
    <source>
        <strain evidence="3">B2</strain>
    </source>
</reference>
<feature type="compositionally biased region" description="Pro residues" evidence="1">
    <location>
        <begin position="33"/>
        <end position="42"/>
    </location>
</feature>
<keyword evidence="4" id="KW-1185">Reference proteome</keyword>
<evidence type="ECO:0000313" key="3">
    <source>
        <dbReference type="EMBL" id="ATQ76122.1"/>
    </source>
</evidence>
<protein>
    <recommendedName>
        <fullName evidence="5">DUF3106 domain-containing protein</fullName>
    </recommendedName>
</protein>
<feature type="region of interest" description="Disordered" evidence="1">
    <location>
        <begin position="238"/>
        <end position="266"/>
    </location>
</feature>
<evidence type="ECO:0000256" key="2">
    <source>
        <dbReference type="SAM" id="SignalP"/>
    </source>
</evidence>
<dbReference type="EMBL" id="CP024608">
    <property type="protein sequence ID" value="ATQ76122.1"/>
    <property type="molecule type" value="Genomic_DNA"/>
</dbReference>
<dbReference type="AlphaFoldDB" id="A0A2D2DMB7"/>
<dbReference type="OrthoDB" id="9796567at2"/>
<feature type="region of interest" description="Disordered" evidence="1">
    <location>
        <begin position="28"/>
        <end position="60"/>
    </location>
</feature>
<dbReference type="KEGG" id="mass:CR152_17470"/>
<evidence type="ECO:0000313" key="4">
    <source>
        <dbReference type="Proteomes" id="UP000229897"/>
    </source>
</evidence>
<feature type="compositionally biased region" description="Polar residues" evidence="1">
    <location>
        <begin position="192"/>
        <end position="204"/>
    </location>
</feature>
<dbReference type="Proteomes" id="UP000229897">
    <property type="component" value="Chromosome"/>
</dbReference>
<feature type="signal peptide" evidence="2">
    <location>
        <begin position="1"/>
        <end position="29"/>
    </location>
</feature>
<organism evidence="3 4">
    <name type="scientific">Massilia violaceinigra</name>
    <dbReference type="NCBI Taxonomy" id="2045208"/>
    <lineage>
        <taxon>Bacteria</taxon>
        <taxon>Pseudomonadati</taxon>
        <taxon>Pseudomonadota</taxon>
        <taxon>Betaproteobacteria</taxon>
        <taxon>Burkholderiales</taxon>
        <taxon>Oxalobacteraceae</taxon>
        <taxon>Telluria group</taxon>
        <taxon>Massilia</taxon>
    </lineage>
</organism>
<accession>A0A2D2DMB7</accession>
<feature type="chain" id="PRO_5013588394" description="DUF3106 domain-containing protein" evidence="2">
    <location>
        <begin position="30"/>
        <end position="266"/>
    </location>
</feature>
<evidence type="ECO:0008006" key="5">
    <source>
        <dbReference type="Google" id="ProtNLM"/>
    </source>
</evidence>
<feature type="region of interest" description="Disordered" evidence="1">
    <location>
        <begin position="191"/>
        <end position="221"/>
    </location>
</feature>
<sequence>MTRATPSLTSLALALVLLATTGAAGIAAAQTGAPPPAGPPLQAPAVVPGQPPTPVIAPISKPAPAIAAPAATKPATIGDKPLWKELSRPQQVALDPLKGEWDQMETVRKQKWLDIANRYSSMKPDEQLRVQERMRDWIKLTPEERRLARENYTLSKKIDKSKKSVEWEKYQQLPEEEKKKLALDAAVAKKQVTNLPPTTQTKPQAPSKPPAACPPGTIRNAPAAVPRCIVSSIAGAPLAAPATPPAVTTPPMTPPGNPAAPVSNAK</sequence>
<keyword evidence="2" id="KW-0732">Signal</keyword>
<evidence type="ECO:0000256" key="1">
    <source>
        <dbReference type="SAM" id="MobiDB-lite"/>
    </source>
</evidence>